<feature type="domain" description="N-acetyltransferase" evidence="2">
    <location>
        <begin position="24"/>
        <end position="179"/>
    </location>
</feature>
<dbReference type="AlphaFoldDB" id="A0A8H9MDP6"/>
<name>A0A8H9MDP6_9PSEU</name>
<evidence type="ECO:0000259" key="2">
    <source>
        <dbReference type="PROSITE" id="PS51186"/>
    </source>
</evidence>
<dbReference type="InterPro" id="IPR000182">
    <property type="entry name" value="GNAT_dom"/>
</dbReference>
<dbReference type="Proteomes" id="UP000658656">
    <property type="component" value="Unassembled WGS sequence"/>
</dbReference>
<dbReference type="PANTHER" id="PTHR43792">
    <property type="entry name" value="GNAT FAMILY, PUTATIVE (AFU_ORTHOLOGUE AFUA_3G00765)-RELATED-RELATED"/>
    <property type="match status" value="1"/>
</dbReference>
<dbReference type="Gene3D" id="3.40.630.30">
    <property type="match status" value="1"/>
</dbReference>
<evidence type="ECO:0000256" key="1">
    <source>
        <dbReference type="SAM" id="MobiDB-lite"/>
    </source>
</evidence>
<reference evidence="3" key="1">
    <citation type="journal article" date="2014" name="Int. J. Syst. Evol. Microbiol.">
        <title>Complete genome sequence of Corynebacterium casei LMG S-19264T (=DSM 44701T), isolated from a smear-ripened cheese.</title>
        <authorList>
            <consortium name="US DOE Joint Genome Institute (JGI-PGF)"/>
            <person name="Walter F."/>
            <person name="Albersmeier A."/>
            <person name="Kalinowski J."/>
            <person name="Ruckert C."/>
        </authorList>
    </citation>
    <scope>NUCLEOTIDE SEQUENCE</scope>
    <source>
        <strain evidence="3">CGMCC 4.7679</strain>
    </source>
</reference>
<sequence length="179" mass="20174">MTPILSEGRASVLPVFSEIRTERLLLRRLTEADRADVVRIQTDPRTNVHHPRPPDEEESDAKFDSWLDDWATHGFGYLPVRALSGQVLGVGGLQLRVFGAEEVLNLYYRFLPEAWGRGYATEMAEAVIAWAEEAVPEYPVQISVSVTNQPSLNVAKRLGFATFAETLHEGAITRHFRRD</sequence>
<dbReference type="GO" id="GO:0016747">
    <property type="term" value="F:acyltransferase activity, transferring groups other than amino-acyl groups"/>
    <property type="evidence" value="ECO:0007669"/>
    <property type="project" value="InterPro"/>
</dbReference>
<reference evidence="3" key="2">
    <citation type="submission" date="2020-09" db="EMBL/GenBank/DDBJ databases">
        <authorList>
            <person name="Sun Q."/>
            <person name="Zhou Y."/>
        </authorList>
    </citation>
    <scope>NUCLEOTIDE SEQUENCE</scope>
    <source>
        <strain evidence="3">CGMCC 4.7679</strain>
    </source>
</reference>
<evidence type="ECO:0000313" key="4">
    <source>
        <dbReference type="Proteomes" id="UP000658656"/>
    </source>
</evidence>
<organism evidence="3 4">
    <name type="scientific">Amycolatopsis bartoniae</name>
    <dbReference type="NCBI Taxonomy" id="941986"/>
    <lineage>
        <taxon>Bacteria</taxon>
        <taxon>Bacillati</taxon>
        <taxon>Actinomycetota</taxon>
        <taxon>Actinomycetes</taxon>
        <taxon>Pseudonocardiales</taxon>
        <taxon>Pseudonocardiaceae</taxon>
        <taxon>Amycolatopsis</taxon>
    </lineage>
</organism>
<dbReference type="EMBL" id="BNAV01000014">
    <property type="protein sequence ID" value="GHF80935.1"/>
    <property type="molecule type" value="Genomic_DNA"/>
</dbReference>
<comment type="caution">
    <text evidence="3">The sequence shown here is derived from an EMBL/GenBank/DDBJ whole genome shotgun (WGS) entry which is preliminary data.</text>
</comment>
<dbReference type="InterPro" id="IPR051531">
    <property type="entry name" value="N-acetyltransferase"/>
</dbReference>
<feature type="region of interest" description="Disordered" evidence="1">
    <location>
        <begin position="40"/>
        <end position="61"/>
    </location>
</feature>
<accession>A0A8H9MDP6</accession>
<keyword evidence="4" id="KW-1185">Reference proteome</keyword>
<dbReference type="SUPFAM" id="SSF55729">
    <property type="entry name" value="Acyl-CoA N-acyltransferases (Nat)"/>
    <property type="match status" value="1"/>
</dbReference>
<proteinExistence type="predicted"/>
<dbReference type="OrthoDB" id="3533156at2"/>
<dbReference type="InterPro" id="IPR016181">
    <property type="entry name" value="Acyl_CoA_acyltransferase"/>
</dbReference>
<dbReference type="Pfam" id="PF13302">
    <property type="entry name" value="Acetyltransf_3"/>
    <property type="match status" value="1"/>
</dbReference>
<protein>
    <submittedName>
        <fullName evidence="3">GNAT family acetyltransferase</fullName>
    </submittedName>
</protein>
<dbReference type="PROSITE" id="PS51186">
    <property type="entry name" value="GNAT"/>
    <property type="match status" value="1"/>
</dbReference>
<dbReference type="PANTHER" id="PTHR43792:SF1">
    <property type="entry name" value="N-ACETYLTRANSFERASE DOMAIN-CONTAINING PROTEIN"/>
    <property type="match status" value="1"/>
</dbReference>
<gene>
    <name evidence="3" type="ORF">GCM10017566_63840</name>
</gene>
<evidence type="ECO:0000313" key="3">
    <source>
        <dbReference type="EMBL" id="GHF80935.1"/>
    </source>
</evidence>
<keyword evidence="3" id="KW-0808">Transferase</keyword>